<dbReference type="Proteomes" id="UP000176299">
    <property type="component" value="Unassembled WGS sequence"/>
</dbReference>
<accession>A0A1G1W3B3</accession>
<comment type="caution">
    <text evidence="1">The sequence shown here is derived from an EMBL/GenBank/DDBJ whole genome shotgun (WGS) entry which is preliminary data.</text>
</comment>
<protein>
    <submittedName>
        <fullName evidence="1">Uncharacterized protein</fullName>
    </submittedName>
</protein>
<proteinExistence type="predicted"/>
<sequence>MVTGCETLPVSVEELQVELDKIEEEVEERVQIGELVSPSDIREALRKATLALVLRIRGATEDGVLPVEVAEAITTWRKQVDNELTEGASVVRPG</sequence>
<gene>
    <name evidence="1" type="ORF">A2113_03545</name>
</gene>
<dbReference type="AlphaFoldDB" id="A0A1G1W3B3"/>
<dbReference type="EMBL" id="MHCN01000008">
    <property type="protein sequence ID" value="OGY22178.1"/>
    <property type="molecule type" value="Genomic_DNA"/>
</dbReference>
<evidence type="ECO:0000313" key="2">
    <source>
        <dbReference type="Proteomes" id="UP000176299"/>
    </source>
</evidence>
<reference evidence="1 2" key="1">
    <citation type="journal article" date="2016" name="Nat. Commun.">
        <title>Thousands of microbial genomes shed light on interconnected biogeochemical processes in an aquifer system.</title>
        <authorList>
            <person name="Anantharaman K."/>
            <person name="Brown C.T."/>
            <person name="Hug L.A."/>
            <person name="Sharon I."/>
            <person name="Castelle C.J."/>
            <person name="Probst A.J."/>
            <person name="Thomas B.C."/>
            <person name="Singh A."/>
            <person name="Wilkins M.J."/>
            <person name="Karaoz U."/>
            <person name="Brodie E.L."/>
            <person name="Williams K.H."/>
            <person name="Hubbard S.S."/>
            <person name="Banfield J.F."/>
        </authorList>
    </citation>
    <scope>NUCLEOTIDE SEQUENCE [LARGE SCALE GENOMIC DNA]</scope>
</reference>
<organism evidence="1 2">
    <name type="scientific">Candidatus Woykebacteria bacterium GWA1_44_8</name>
    <dbReference type="NCBI Taxonomy" id="1802591"/>
    <lineage>
        <taxon>Bacteria</taxon>
        <taxon>Candidatus Woykeibacteriota</taxon>
    </lineage>
</organism>
<evidence type="ECO:0000313" key="1">
    <source>
        <dbReference type="EMBL" id="OGY22178.1"/>
    </source>
</evidence>
<name>A0A1G1W3B3_9BACT</name>